<feature type="compositionally biased region" description="Pro residues" evidence="2">
    <location>
        <begin position="198"/>
        <end position="225"/>
    </location>
</feature>
<evidence type="ECO:0000313" key="5">
    <source>
        <dbReference type="Proteomes" id="UP000619260"/>
    </source>
</evidence>
<reference evidence="4" key="1">
    <citation type="submission" date="2021-01" db="EMBL/GenBank/DDBJ databases">
        <title>Whole genome shotgun sequence of Virgisporangium aliadipatigenens NBRC 105644.</title>
        <authorList>
            <person name="Komaki H."/>
            <person name="Tamura T."/>
        </authorList>
    </citation>
    <scope>NUCLEOTIDE SEQUENCE</scope>
    <source>
        <strain evidence="4">NBRC 105644</strain>
    </source>
</reference>
<feature type="compositionally biased region" description="Pro residues" evidence="2">
    <location>
        <begin position="240"/>
        <end position="274"/>
    </location>
</feature>
<gene>
    <name evidence="4" type="ORF">Val02_57140</name>
</gene>
<dbReference type="AlphaFoldDB" id="A0A8J3YR49"/>
<feature type="compositionally biased region" description="Pro residues" evidence="2">
    <location>
        <begin position="282"/>
        <end position="309"/>
    </location>
</feature>
<protein>
    <recommendedName>
        <fullName evidence="3">TerD domain-containing protein</fullName>
    </recommendedName>
</protein>
<feature type="region of interest" description="Disordered" evidence="2">
    <location>
        <begin position="169"/>
        <end position="388"/>
    </location>
</feature>
<dbReference type="Proteomes" id="UP000619260">
    <property type="component" value="Unassembled WGS sequence"/>
</dbReference>
<evidence type="ECO:0000259" key="3">
    <source>
        <dbReference type="Pfam" id="PF02342"/>
    </source>
</evidence>
<feature type="compositionally biased region" description="Pro residues" evidence="2">
    <location>
        <begin position="315"/>
        <end position="353"/>
    </location>
</feature>
<dbReference type="PRINTS" id="PR01217">
    <property type="entry name" value="PRICHEXTENSN"/>
</dbReference>
<keyword evidence="5" id="KW-1185">Reference proteome</keyword>
<dbReference type="RefSeq" id="WP_203902310.1">
    <property type="nucleotide sequence ID" value="NZ_BOPF01000023.1"/>
</dbReference>
<organism evidence="4 5">
    <name type="scientific">Virgisporangium aliadipatigenens</name>
    <dbReference type="NCBI Taxonomy" id="741659"/>
    <lineage>
        <taxon>Bacteria</taxon>
        <taxon>Bacillati</taxon>
        <taxon>Actinomycetota</taxon>
        <taxon>Actinomycetes</taxon>
        <taxon>Micromonosporales</taxon>
        <taxon>Micromonosporaceae</taxon>
        <taxon>Virgisporangium</taxon>
    </lineage>
</organism>
<comment type="similarity">
    <text evidence="1">Belongs to the CAPAB/TerDEXZ family.</text>
</comment>
<feature type="compositionally biased region" description="Low complexity" evidence="2">
    <location>
        <begin position="175"/>
        <end position="197"/>
    </location>
</feature>
<dbReference type="InterPro" id="IPR003325">
    <property type="entry name" value="TerD"/>
</dbReference>
<dbReference type="PANTHER" id="PTHR32097:SF4">
    <property type="entry name" value="GENERAL STRESS PROTEIN 16U"/>
    <property type="match status" value="1"/>
</dbReference>
<dbReference type="CDD" id="cd06974">
    <property type="entry name" value="TerD_like"/>
    <property type="match status" value="2"/>
</dbReference>
<feature type="compositionally biased region" description="Polar residues" evidence="2">
    <location>
        <begin position="369"/>
        <end position="388"/>
    </location>
</feature>
<dbReference type="Gene3D" id="2.60.60.30">
    <property type="entry name" value="sav2460 like domains"/>
    <property type="match status" value="2"/>
</dbReference>
<sequence length="574" mass="58295">MSLAKGANTAVPAEAVRAVLSWSSGPVDADASALLLVGGKVRDDSDFVFYNQPAHASGTVRHEGKQTAPGTVTDTLLISLSSVEPAVERILLAASADGGTFGQVSDLRIRIVDASSGAEIARFDSAGATTETAFIVGELYRRQGAWKFRAVGQGYDSGLAGLARDFGISVDDEPASPQAAPVPSPQASSGPSAAPSAPSVPPAPSVAPVPSPQARPTPVPQPSAPQAPFAAPVAPAAPASGPPAAPFTAPPGPPSAPPVASGPPQAPYGPPSAPPVASGPVSGPPTAPFAAPSAPPVPPGPPSAPPVAPGSPQAPYAPPSAPPGPPAAPYSGGPPAPQPGPAAAPYSGPPQAPGAPQAPGSGPVRLSKVTLTKQSPSVSLTKSGGSSGTMRVNLNWTMRTMTTKGLFGKKTVRLPDLDLDLSALWEFQDGRKDIVQAIGNNMGSLTAPPYILLDHDDRTGASAEGENLTINLDHAAMFKRILIFADLYQGADSFEGVDSAVATLYPQAGPPIEMRLDECTIKARSVAIALIENINGELVVRREARYIPTPPGKFRQQAVDLAYNWGLTWTPGSK</sequence>
<evidence type="ECO:0000313" key="4">
    <source>
        <dbReference type="EMBL" id="GIJ48828.1"/>
    </source>
</evidence>
<feature type="compositionally biased region" description="Low complexity" evidence="2">
    <location>
        <begin position="354"/>
        <end position="363"/>
    </location>
</feature>
<proteinExistence type="inferred from homology"/>
<comment type="caution">
    <text evidence="4">The sequence shown here is derived from an EMBL/GenBank/DDBJ whole genome shotgun (WGS) entry which is preliminary data.</text>
</comment>
<evidence type="ECO:0000256" key="2">
    <source>
        <dbReference type="SAM" id="MobiDB-lite"/>
    </source>
</evidence>
<dbReference type="InterPro" id="IPR051324">
    <property type="entry name" value="Stress/Tellurium_Resist"/>
</dbReference>
<dbReference type="Pfam" id="PF02342">
    <property type="entry name" value="TerD"/>
    <property type="match status" value="1"/>
</dbReference>
<name>A0A8J3YR49_9ACTN</name>
<dbReference type="PANTHER" id="PTHR32097">
    <property type="entry name" value="CAMP-BINDING PROTEIN 1-RELATED"/>
    <property type="match status" value="1"/>
</dbReference>
<evidence type="ECO:0000256" key="1">
    <source>
        <dbReference type="ARBA" id="ARBA00008775"/>
    </source>
</evidence>
<accession>A0A8J3YR49</accession>
<feature type="compositionally biased region" description="Low complexity" evidence="2">
    <location>
        <begin position="226"/>
        <end position="239"/>
    </location>
</feature>
<dbReference type="EMBL" id="BOPF01000023">
    <property type="protein sequence ID" value="GIJ48828.1"/>
    <property type="molecule type" value="Genomic_DNA"/>
</dbReference>
<feature type="domain" description="TerD" evidence="3">
    <location>
        <begin position="1"/>
        <end position="166"/>
    </location>
</feature>